<feature type="binding site" evidence="1">
    <location>
        <position position="97"/>
    </location>
    <ligand>
        <name>Mg(2+)</name>
        <dbReference type="ChEBI" id="CHEBI:18420"/>
        <label>1</label>
        <note>catalytic</note>
    </ligand>
</feature>
<organism evidence="2 3">
    <name type="scientific">Candidatus Nanopelagicus hibericus</name>
    <dbReference type="NCBI Taxonomy" id="1884915"/>
    <lineage>
        <taxon>Bacteria</taxon>
        <taxon>Bacillati</taxon>
        <taxon>Actinomycetota</taxon>
        <taxon>Actinomycetes</taxon>
        <taxon>Candidatus Nanopelagicales</taxon>
        <taxon>Candidatus Nanopelagicaceae</taxon>
        <taxon>Candidatus Nanopelagicus</taxon>
    </lineage>
</organism>
<dbReference type="PANTHER" id="PTHR20854:SF4">
    <property type="entry name" value="INOSITOL-1-MONOPHOSPHATASE-RELATED"/>
    <property type="match status" value="1"/>
</dbReference>
<keyword evidence="1" id="KW-0460">Magnesium</keyword>
<feature type="binding site" evidence="1">
    <location>
        <position position="94"/>
    </location>
    <ligand>
        <name>Mg(2+)</name>
        <dbReference type="ChEBI" id="CHEBI:18420"/>
        <label>1</label>
        <note>catalytic</note>
    </ligand>
</feature>
<feature type="binding site" evidence="1">
    <location>
        <position position="76"/>
    </location>
    <ligand>
        <name>Mg(2+)</name>
        <dbReference type="ChEBI" id="CHEBI:18420"/>
        <label>1</label>
        <note>catalytic</note>
    </ligand>
</feature>
<dbReference type="SUPFAM" id="SSF56655">
    <property type="entry name" value="Carbohydrate phosphatase"/>
    <property type="match status" value="1"/>
</dbReference>
<dbReference type="EMBL" id="CP016771">
    <property type="protein sequence ID" value="ASY12796.1"/>
    <property type="molecule type" value="Genomic_DNA"/>
</dbReference>
<reference evidence="2 3" key="1">
    <citation type="submission" date="2016-07" db="EMBL/GenBank/DDBJ databases">
        <title>High microdiversification within the ubiquitous acI lineage of Actinobacteria.</title>
        <authorList>
            <person name="Neuenschwander S.M."/>
            <person name="Salcher M."/>
            <person name="Ghai R."/>
            <person name="Pernthaler J."/>
        </authorList>
    </citation>
    <scope>NUCLEOTIDE SEQUENCE [LARGE SCALE GENOMIC DNA]</scope>
    <source>
        <strain evidence="2">MMS-21-160</strain>
    </source>
</reference>
<name>A0A249K7S7_9ACTN</name>
<dbReference type="KEGG" id="nhi:B1s21160_00165"/>
<dbReference type="Gene3D" id="3.40.190.80">
    <property type="match status" value="1"/>
</dbReference>
<dbReference type="GO" id="GO:0046872">
    <property type="term" value="F:metal ion binding"/>
    <property type="evidence" value="ECO:0007669"/>
    <property type="project" value="UniProtKB-KW"/>
</dbReference>
<keyword evidence="1" id="KW-0479">Metal-binding</keyword>
<keyword evidence="3" id="KW-1185">Reference proteome</keyword>
<dbReference type="Gene3D" id="3.30.540.10">
    <property type="entry name" value="Fructose-1,6-Bisphosphatase, subunit A, domain 1"/>
    <property type="match status" value="1"/>
</dbReference>
<evidence type="ECO:0000313" key="3">
    <source>
        <dbReference type="Proteomes" id="UP000217171"/>
    </source>
</evidence>
<dbReference type="Proteomes" id="UP000217171">
    <property type="component" value="Chromosome"/>
</dbReference>
<comment type="cofactor">
    <cofactor evidence="1">
        <name>Mg(2+)</name>
        <dbReference type="ChEBI" id="CHEBI:18420"/>
    </cofactor>
</comment>
<feature type="binding site" evidence="1">
    <location>
        <position position="96"/>
    </location>
    <ligand>
        <name>Mg(2+)</name>
        <dbReference type="ChEBI" id="CHEBI:18420"/>
        <label>1</label>
        <note>catalytic</note>
    </ligand>
</feature>
<dbReference type="GO" id="GO:0007165">
    <property type="term" value="P:signal transduction"/>
    <property type="evidence" value="ECO:0007669"/>
    <property type="project" value="TreeGrafter"/>
</dbReference>
<dbReference type="AlphaFoldDB" id="A0A249K7S7"/>
<accession>A0A249K7S7</accession>
<dbReference type="InterPro" id="IPR000760">
    <property type="entry name" value="Inositol_monophosphatase-like"/>
</dbReference>
<dbReference type="GO" id="GO:0006020">
    <property type="term" value="P:inositol metabolic process"/>
    <property type="evidence" value="ECO:0007669"/>
    <property type="project" value="TreeGrafter"/>
</dbReference>
<dbReference type="GO" id="GO:0008934">
    <property type="term" value="F:inositol monophosphate 1-phosphatase activity"/>
    <property type="evidence" value="ECO:0007669"/>
    <property type="project" value="TreeGrafter"/>
</dbReference>
<sequence>MKLSCKKGHILLETDSIDDIKEFLSALGKKLVAFSPEKIETVSEINENLKTNIDQIAHDFMIEKLNLLSKLPVISEEDPISISKPRPNKYWIIDPIDGTRSLVNGYQTYVCQVALIENAMPIMSVVYEPALNNFYHSIKGRGSYKNDQKLNSNPQKLPDSIIDNYPEPISSIKNLIENTSISKYLECGSIALKMCRVADMSADLFLKKTRVFDWDIAPAALIVQEMGGVVKTLSGNQILYEGNFKKDNLLVSANQSIHEYTLGKIKELNGFND</sequence>
<evidence type="ECO:0000256" key="1">
    <source>
        <dbReference type="PIRSR" id="PIRSR600760-2"/>
    </source>
</evidence>
<proteinExistence type="predicted"/>
<dbReference type="Pfam" id="PF00459">
    <property type="entry name" value="Inositol_P"/>
    <property type="match status" value="1"/>
</dbReference>
<dbReference type="CDD" id="cd01637">
    <property type="entry name" value="IMPase_like"/>
    <property type="match status" value="1"/>
</dbReference>
<feature type="binding site" evidence="1">
    <location>
        <position position="215"/>
    </location>
    <ligand>
        <name>Mg(2+)</name>
        <dbReference type="ChEBI" id="CHEBI:18420"/>
        <label>1</label>
        <note>catalytic</note>
    </ligand>
</feature>
<evidence type="ECO:0000313" key="2">
    <source>
        <dbReference type="EMBL" id="ASY12796.1"/>
    </source>
</evidence>
<protein>
    <submittedName>
        <fullName evidence="2">Inositol monophosphatase family protein</fullName>
    </submittedName>
</protein>
<gene>
    <name evidence="2" type="ORF">B1s21160_00165</name>
</gene>
<dbReference type="PANTHER" id="PTHR20854">
    <property type="entry name" value="INOSITOL MONOPHOSPHATASE"/>
    <property type="match status" value="1"/>
</dbReference>
<dbReference type="PRINTS" id="PR00377">
    <property type="entry name" value="IMPHPHTASES"/>
</dbReference>